<accession>A0A1B7P6C0</accession>
<evidence type="ECO:0000313" key="2">
    <source>
        <dbReference type="EMBL" id="OAX84572.1"/>
    </source>
</evidence>
<evidence type="ECO:0008006" key="4">
    <source>
        <dbReference type="Google" id="ProtNLM"/>
    </source>
</evidence>
<protein>
    <recommendedName>
        <fullName evidence="4">Impact N-terminal domain-containing protein</fullName>
    </recommendedName>
</protein>
<dbReference type="AlphaFoldDB" id="A0A1B7P6C0"/>
<evidence type="ECO:0000256" key="1">
    <source>
        <dbReference type="SAM" id="MobiDB-lite"/>
    </source>
</evidence>
<dbReference type="EMBL" id="LGUA01000065">
    <property type="protein sequence ID" value="OAX84572.1"/>
    <property type="molecule type" value="Genomic_DNA"/>
</dbReference>
<feature type="compositionally biased region" description="Basic and acidic residues" evidence="1">
    <location>
        <begin position="222"/>
        <end position="233"/>
    </location>
</feature>
<feature type="region of interest" description="Disordered" evidence="1">
    <location>
        <begin position="72"/>
        <end position="93"/>
    </location>
</feature>
<keyword evidence="3" id="KW-1185">Reference proteome</keyword>
<organism evidence="2 3">
    <name type="scientific">Emergomyces africanus</name>
    <dbReference type="NCBI Taxonomy" id="1955775"/>
    <lineage>
        <taxon>Eukaryota</taxon>
        <taxon>Fungi</taxon>
        <taxon>Dikarya</taxon>
        <taxon>Ascomycota</taxon>
        <taxon>Pezizomycotina</taxon>
        <taxon>Eurotiomycetes</taxon>
        <taxon>Eurotiomycetidae</taxon>
        <taxon>Onygenales</taxon>
        <taxon>Ajellomycetaceae</taxon>
        <taxon>Emergomyces</taxon>
    </lineage>
</organism>
<proteinExistence type="predicted"/>
<feature type="region of interest" description="Disordered" evidence="1">
    <location>
        <begin position="210"/>
        <end position="246"/>
    </location>
</feature>
<dbReference type="Proteomes" id="UP000091918">
    <property type="component" value="Unassembled WGS sequence"/>
</dbReference>
<gene>
    <name evidence="2" type="ORF">ACJ72_01050</name>
</gene>
<comment type="caution">
    <text evidence="2">The sequence shown here is derived from an EMBL/GenBank/DDBJ whole genome shotgun (WGS) entry which is preliminary data.</text>
</comment>
<reference evidence="2 3" key="1">
    <citation type="submission" date="2015-07" db="EMBL/GenBank/DDBJ databases">
        <title>Emmonsia species relationships and genome sequence.</title>
        <authorList>
            <person name="Cuomo C.A."/>
            <person name="Schwartz I.S."/>
            <person name="Kenyon C."/>
            <person name="de Hoog G.S."/>
            <person name="Govender N.P."/>
            <person name="Botha A."/>
            <person name="Moreno L."/>
            <person name="de Vries M."/>
            <person name="Munoz J.F."/>
            <person name="Stielow J.B."/>
        </authorList>
    </citation>
    <scope>NUCLEOTIDE SEQUENCE [LARGE SCALE GENOMIC DNA]</scope>
    <source>
        <strain evidence="2 3">CBS 136260</strain>
    </source>
</reference>
<name>A0A1B7P6C0_9EURO</name>
<sequence>MSTPSQIQALLRFLSQDSKLPLALAIAKAKELHKANLLTPEAILKEDIPSLQSILGEEQVAKQVLNAARRVAKKRAHEGDGTGSTVKKSKKSALTPEASSPFLLESALAIPLSSNMDEMASTVLITNRAPLVLAFAVMVLKYTMPEQPLSSRLSLAQAVVSANSRTKAVSLGIEAGKSAEDDGWAQGQPTVKVLGRDIPVLKRWGYSWHEESPSKKTAGGESKLEVPEWESRETTGLNPSGEQPALWGLDPEAMKRSNANTPGPRQISSVLPIHRPEPAREYLLKSFTLQEPTDMNIGKAKKKKKTSADSISEKEKCLALLLGAIDLVCQSWASVLSKNEMDRRGWSWYAVVRPDIDHGVGGWGQKGAVQLSKILDLRRKG</sequence>
<dbReference type="STRING" id="1658172.A0A1B7P6C0"/>
<evidence type="ECO:0000313" key="3">
    <source>
        <dbReference type="Proteomes" id="UP000091918"/>
    </source>
</evidence>
<dbReference type="OrthoDB" id="514070at2759"/>